<dbReference type="AlphaFoldDB" id="A0A4U5TQS8"/>
<dbReference type="Proteomes" id="UP000306552">
    <property type="component" value="Unassembled WGS sequence"/>
</dbReference>
<dbReference type="EMBL" id="SWMU01000002">
    <property type="protein sequence ID" value="TKS56413.1"/>
    <property type="molecule type" value="Genomic_DNA"/>
</dbReference>
<proteinExistence type="predicted"/>
<dbReference type="RefSeq" id="WP_171047110.1">
    <property type="nucleotide sequence ID" value="NZ_SWMU01000002.1"/>
</dbReference>
<organism evidence="1 2">
    <name type="scientific">Mesohalobacter halotolerans</name>
    <dbReference type="NCBI Taxonomy" id="1883405"/>
    <lineage>
        <taxon>Bacteria</taxon>
        <taxon>Pseudomonadati</taxon>
        <taxon>Bacteroidota</taxon>
        <taxon>Flavobacteriia</taxon>
        <taxon>Flavobacteriales</taxon>
        <taxon>Flavobacteriaceae</taxon>
        <taxon>Mesohalobacter</taxon>
    </lineage>
</organism>
<evidence type="ECO:0000313" key="1">
    <source>
        <dbReference type="EMBL" id="TKS56413.1"/>
    </source>
</evidence>
<evidence type="ECO:0000313" key="2">
    <source>
        <dbReference type="Proteomes" id="UP000306552"/>
    </source>
</evidence>
<keyword evidence="2" id="KW-1185">Reference proteome</keyword>
<accession>A0A4U5TQS8</accession>
<name>A0A4U5TQS8_9FLAO</name>
<reference evidence="1 2" key="1">
    <citation type="submission" date="2019-04" db="EMBL/GenBank/DDBJ databases">
        <title>Psychroflexus halotolerans sp. nov., isolated from a marine solar saltern.</title>
        <authorList>
            <person name="Feng X."/>
        </authorList>
    </citation>
    <scope>NUCLEOTIDE SEQUENCE [LARGE SCALE GENOMIC DNA]</scope>
    <source>
        <strain evidence="1 2">WDS2C27</strain>
    </source>
</reference>
<gene>
    <name evidence="1" type="ORF">FCN74_05050</name>
</gene>
<sequence>MYHVFTKIAMICIFLWCFMISSRLYAQEEIVWSKRNTIEWKDFKAQPQMQSPQAASINTGIQYSWKTEFINGKQVLNYKVYAYMKPTKSWVKPSEKSDYLLEHE</sequence>
<protein>
    <submittedName>
        <fullName evidence="1">Uncharacterized protein</fullName>
    </submittedName>
</protein>
<comment type="caution">
    <text evidence="1">The sequence shown here is derived from an EMBL/GenBank/DDBJ whole genome shotgun (WGS) entry which is preliminary data.</text>
</comment>